<reference evidence="1 2" key="1">
    <citation type="journal article" date="2016" name="Int. J. Syst. Evol. Microbiol.">
        <title>Dermabacter jinjuensis sp. nov., a novel species of the genus Dermabacter isolated from a clinical specimen.</title>
        <authorList>
            <person name="Park Y.K."/>
            <person name="Lee K.M."/>
            <person name="Lee W.K."/>
            <person name="Cho M.J."/>
            <person name="Lee H.S."/>
            <person name="Cho Y.G."/>
            <person name="Lee Y.C."/>
            <person name="Lee W.K."/>
            <person name="Seong W.K."/>
            <person name="Hwang K.J."/>
        </authorList>
    </citation>
    <scope>NUCLEOTIDE SEQUENCE [LARGE SCALE GENOMIC DNA]</scope>
    <source>
        <strain evidence="1 2">32T</strain>
    </source>
</reference>
<accession>A0ABN5DLE8</accession>
<gene>
    <name evidence="1" type="ORF">COP05_01265</name>
</gene>
<evidence type="ECO:0000313" key="2">
    <source>
        <dbReference type="Proteomes" id="UP000815698"/>
    </source>
</evidence>
<protein>
    <submittedName>
        <fullName evidence="1">Uncharacterized protein</fullName>
    </submittedName>
</protein>
<evidence type="ECO:0000313" key="1">
    <source>
        <dbReference type="EMBL" id="ATH95872.1"/>
    </source>
</evidence>
<proteinExistence type="predicted"/>
<sequence length="107" mass="11300">MLTAEALAPLLIAYTRADAREHSFVSSCAVQALQLVRDRIGGREVPEAIEQAAALEVGANLYGRRMSAIGTPSYGDPELLGNPARPALDPLTPAYAILRPYLGPGIA</sequence>
<organism evidence="1 2">
    <name type="scientific">Dermabacter jinjuensis</name>
    <dbReference type="NCBI Taxonomy" id="1667168"/>
    <lineage>
        <taxon>Bacteria</taxon>
        <taxon>Bacillati</taxon>
        <taxon>Actinomycetota</taxon>
        <taxon>Actinomycetes</taxon>
        <taxon>Micrococcales</taxon>
        <taxon>Dermabacteraceae</taxon>
        <taxon>Dermabacter</taxon>
    </lineage>
</organism>
<name>A0ABN5DLE8_9MICO</name>
<dbReference type="Proteomes" id="UP000815698">
    <property type="component" value="Chromosome"/>
</dbReference>
<dbReference type="EMBL" id="CP023482">
    <property type="protein sequence ID" value="ATH95872.1"/>
    <property type="molecule type" value="Genomic_DNA"/>
</dbReference>
<keyword evidence="2" id="KW-1185">Reference proteome</keyword>
<dbReference type="RefSeq" id="WP_096882423.1">
    <property type="nucleotide sequence ID" value="NZ_CP023482.1"/>
</dbReference>